<accession>A0A1M5V801</accession>
<dbReference type="SUPFAM" id="SSF50156">
    <property type="entry name" value="PDZ domain-like"/>
    <property type="match status" value="1"/>
</dbReference>
<evidence type="ECO:0000313" key="3">
    <source>
        <dbReference type="Proteomes" id="UP000184109"/>
    </source>
</evidence>
<keyword evidence="3" id="KW-1185">Reference proteome</keyword>
<dbReference type="GO" id="GO:0006508">
    <property type="term" value="P:proteolysis"/>
    <property type="evidence" value="ECO:0007669"/>
    <property type="project" value="UniProtKB-KW"/>
</dbReference>
<dbReference type="InterPro" id="IPR001478">
    <property type="entry name" value="PDZ"/>
</dbReference>
<dbReference type="STRING" id="1195760.SAMN05444281_1582"/>
<sequence>MTGSIKFHFYILVLLVLFTKCSNIDKNIHVRNIDCEIFREIIIIPVLINNKEYLFQYDTGASTSISKKLAKELNLTIKDTVNAMDYYGNVSTMTTSTLPEISIGEITLKNIQICILRPIQGLQSCGVIIDGYLGNDLLPNSTIHIDIKNKVFQVSNSAKPFIQDKSLIGVDFIKNNGAPYIDIYFPGKNSSERVLFDTGSVNDLYRLNTIVFREMLKKGFLSPRNIIDTISSEYNGRGLFGKQNDNFNYIVAFDSIEIMGKKIVNYKTNTFSSPANHSILGAKILSLGAVTIDYLNNKMYFETYAREATDFSSKLGFKTNVNSDLKSIVTNVFAGSYAEKIGLKEGHQYIKINNTHFDSLSVCDKIIHDWNSEYNRDTIECVFLDFEDNEYVIRFILKK</sequence>
<dbReference type="InterPro" id="IPR021109">
    <property type="entry name" value="Peptidase_aspartic_dom_sf"/>
</dbReference>
<dbReference type="Pfam" id="PF13650">
    <property type="entry name" value="Asp_protease_2"/>
    <property type="match status" value="1"/>
</dbReference>
<gene>
    <name evidence="2" type="ORF">SAMN05444281_1582</name>
</gene>
<dbReference type="Pfam" id="PF00595">
    <property type="entry name" value="PDZ"/>
    <property type="match status" value="1"/>
</dbReference>
<reference evidence="3" key="1">
    <citation type="submission" date="2016-11" db="EMBL/GenBank/DDBJ databases">
        <authorList>
            <person name="Varghese N."/>
            <person name="Submissions S."/>
        </authorList>
    </citation>
    <scope>NUCLEOTIDE SEQUENCE [LARGE SCALE GENOMIC DNA]</scope>
    <source>
        <strain evidence="3">DSM 100572</strain>
    </source>
</reference>
<keyword evidence="2" id="KW-0645">Protease</keyword>
<proteinExistence type="predicted"/>
<dbReference type="InterPro" id="IPR034122">
    <property type="entry name" value="Retropepsin-like_bacterial"/>
</dbReference>
<keyword evidence="2" id="KW-0378">Hydrolase</keyword>
<feature type="domain" description="PDZ" evidence="1">
    <location>
        <begin position="313"/>
        <end position="365"/>
    </location>
</feature>
<dbReference type="GO" id="GO:0008233">
    <property type="term" value="F:peptidase activity"/>
    <property type="evidence" value="ECO:0007669"/>
    <property type="project" value="UniProtKB-KW"/>
</dbReference>
<evidence type="ECO:0000259" key="1">
    <source>
        <dbReference type="Pfam" id="PF00595"/>
    </source>
</evidence>
<dbReference type="InterPro" id="IPR036034">
    <property type="entry name" value="PDZ_sf"/>
</dbReference>
<organism evidence="2 3">
    <name type="scientific">Wenyingzhuangia marina</name>
    <dbReference type="NCBI Taxonomy" id="1195760"/>
    <lineage>
        <taxon>Bacteria</taxon>
        <taxon>Pseudomonadati</taxon>
        <taxon>Bacteroidota</taxon>
        <taxon>Flavobacteriia</taxon>
        <taxon>Flavobacteriales</taxon>
        <taxon>Flavobacteriaceae</taxon>
        <taxon>Wenyingzhuangia</taxon>
    </lineage>
</organism>
<dbReference type="Proteomes" id="UP000184109">
    <property type="component" value="Unassembled WGS sequence"/>
</dbReference>
<dbReference type="Gene3D" id="2.40.70.10">
    <property type="entry name" value="Acid Proteases"/>
    <property type="match status" value="1"/>
</dbReference>
<evidence type="ECO:0000313" key="2">
    <source>
        <dbReference type="EMBL" id="SHH71268.1"/>
    </source>
</evidence>
<name>A0A1M5V801_9FLAO</name>
<dbReference type="SUPFAM" id="SSF50630">
    <property type="entry name" value="Acid proteases"/>
    <property type="match status" value="1"/>
</dbReference>
<dbReference type="OrthoDB" id="5580718at2"/>
<dbReference type="EMBL" id="FQXQ01000003">
    <property type="protein sequence ID" value="SHH71268.1"/>
    <property type="molecule type" value="Genomic_DNA"/>
</dbReference>
<protein>
    <submittedName>
        <fullName evidence="2">Aspartyl protease</fullName>
    </submittedName>
</protein>
<dbReference type="AlphaFoldDB" id="A0A1M5V801"/>
<dbReference type="CDD" id="cd05483">
    <property type="entry name" value="retropepsin_like_bacteria"/>
    <property type="match status" value="1"/>
</dbReference>
<dbReference type="RefSeq" id="WP_073120284.1">
    <property type="nucleotide sequence ID" value="NZ_BMEN01000003.1"/>
</dbReference>